<evidence type="ECO:0000313" key="1">
    <source>
        <dbReference type="EMBL" id="KXZ44107.1"/>
    </source>
</evidence>
<gene>
    <name evidence="1" type="ORF">GPECTOR_73g628</name>
</gene>
<organism evidence="1 2">
    <name type="scientific">Gonium pectorale</name>
    <name type="common">Green alga</name>
    <dbReference type="NCBI Taxonomy" id="33097"/>
    <lineage>
        <taxon>Eukaryota</taxon>
        <taxon>Viridiplantae</taxon>
        <taxon>Chlorophyta</taxon>
        <taxon>core chlorophytes</taxon>
        <taxon>Chlorophyceae</taxon>
        <taxon>CS clade</taxon>
        <taxon>Chlamydomonadales</taxon>
        <taxon>Volvocaceae</taxon>
        <taxon>Gonium</taxon>
    </lineage>
</organism>
<reference evidence="2" key="1">
    <citation type="journal article" date="2016" name="Nat. Commun.">
        <title>The Gonium pectorale genome demonstrates co-option of cell cycle regulation during the evolution of multicellularity.</title>
        <authorList>
            <person name="Hanschen E.R."/>
            <person name="Marriage T.N."/>
            <person name="Ferris P.J."/>
            <person name="Hamaji T."/>
            <person name="Toyoda A."/>
            <person name="Fujiyama A."/>
            <person name="Neme R."/>
            <person name="Noguchi H."/>
            <person name="Minakuchi Y."/>
            <person name="Suzuki M."/>
            <person name="Kawai-Toyooka H."/>
            <person name="Smith D.R."/>
            <person name="Sparks H."/>
            <person name="Anderson J."/>
            <person name="Bakaric R."/>
            <person name="Luria V."/>
            <person name="Karger A."/>
            <person name="Kirschner M.W."/>
            <person name="Durand P.M."/>
            <person name="Michod R.E."/>
            <person name="Nozaki H."/>
            <person name="Olson B.J."/>
        </authorList>
    </citation>
    <scope>NUCLEOTIDE SEQUENCE [LARGE SCALE GENOMIC DNA]</scope>
    <source>
        <strain evidence="2">NIES-2863</strain>
    </source>
</reference>
<evidence type="ECO:0000313" key="2">
    <source>
        <dbReference type="Proteomes" id="UP000075714"/>
    </source>
</evidence>
<keyword evidence="2" id="KW-1185">Reference proteome</keyword>
<sequence>MVPTPQIDASLSLMLGPPKRPVKAAGVCRPSPKLAWNPSATGARYADVYFASAPEGATAPQATALVLWVLYGGTLDPPIASVQLLVRPLEARSGSNPQPVTVFSGRPGQLSGLLRCPGDSALPLAWTASSGMTRSRFRSAALVGVRIHVNNGSVAGPGAELPHIAAVGLQLSPPQQEAAAALEATALEATDE</sequence>
<name>A0A150G2M9_GONPE</name>
<accession>A0A150G2M9</accession>
<dbReference type="AlphaFoldDB" id="A0A150G2M9"/>
<comment type="caution">
    <text evidence="1">The sequence shown here is derived from an EMBL/GenBank/DDBJ whole genome shotgun (WGS) entry which is preliminary data.</text>
</comment>
<dbReference type="EMBL" id="LSYV01000074">
    <property type="protein sequence ID" value="KXZ44107.1"/>
    <property type="molecule type" value="Genomic_DNA"/>
</dbReference>
<proteinExistence type="predicted"/>
<protein>
    <submittedName>
        <fullName evidence="1">Uncharacterized protein</fullName>
    </submittedName>
</protein>
<dbReference type="Proteomes" id="UP000075714">
    <property type="component" value="Unassembled WGS sequence"/>
</dbReference>